<feature type="region of interest" description="Disordered" evidence="1">
    <location>
        <begin position="82"/>
        <end position="110"/>
    </location>
</feature>
<dbReference type="STRING" id="333673.A0A3M0JAK9"/>
<dbReference type="AlphaFoldDB" id="A0A3M0JAK9"/>
<protein>
    <recommendedName>
        <fullName evidence="4">CBS domain-containing protein</fullName>
    </recommendedName>
</protein>
<comment type="caution">
    <text evidence="2">The sequence shown here is derived from an EMBL/GenBank/DDBJ whole genome shotgun (WGS) entry which is preliminary data.</text>
</comment>
<sequence>MTVEDVEAIVSSTTYSGYPVVVSRASQRLVGFVLRRDLIISIGLEALAMDQKGYRRGSFQSATSDEDMLEIAGASVDFSMADDDPPLDREMGGGVTPMSSPLSGFPDGFG</sequence>
<dbReference type="Proteomes" id="UP000269221">
    <property type="component" value="Unassembled WGS sequence"/>
</dbReference>
<keyword evidence="3" id="KW-1185">Reference proteome</keyword>
<dbReference type="OrthoDB" id="8807085at2759"/>
<evidence type="ECO:0000313" key="3">
    <source>
        <dbReference type="Proteomes" id="UP000269221"/>
    </source>
</evidence>
<dbReference type="InterPro" id="IPR046342">
    <property type="entry name" value="CBS_dom_sf"/>
</dbReference>
<name>A0A3M0JAK9_HIRRU</name>
<evidence type="ECO:0008006" key="4">
    <source>
        <dbReference type="Google" id="ProtNLM"/>
    </source>
</evidence>
<dbReference type="SUPFAM" id="SSF54631">
    <property type="entry name" value="CBS-domain pair"/>
    <property type="match status" value="1"/>
</dbReference>
<proteinExistence type="predicted"/>
<evidence type="ECO:0000256" key="1">
    <source>
        <dbReference type="SAM" id="MobiDB-lite"/>
    </source>
</evidence>
<organism evidence="2 3">
    <name type="scientific">Hirundo rustica rustica</name>
    <dbReference type="NCBI Taxonomy" id="333673"/>
    <lineage>
        <taxon>Eukaryota</taxon>
        <taxon>Metazoa</taxon>
        <taxon>Chordata</taxon>
        <taxon>Craniata</taxon>
        <taxon>Vertebrata</taxon>
        <taxon>Euteleostomi</taxon>
        <taxon>Archelosauria</taxon>
        <taxon>Archosauria</taxon>
        <taxon>Dinosauria</taxon>
        <taxon>Saurischia</taxon>
        <taxon>Theropoda</taxon>
        <taxon>Coelurosauria</taxon>
        <taxon>Aves</taxon>
        <taxon>Neognathae</taxon>
        <taxon>Neoaves</taxon>
        <taxon>Telluraves</taxon>
        <taxon>Australaves</taxon>
        <taxon>Passeriformes</taxon>
        <taxon>Sylvioidea</taxon>
        <taxon>Hirundinidae</taxon>
        <taxon>Hirundo</taxon>
    </lineage>
</organism>
<gene>
    <name evidence="2" type="ORF">DUI87_25120</name>
</gene>
<dbReference type="EMBL" id="QRBI01000153">
    <property type="protein sequence ID" value="RMB98217.1"/>
    <property type="molecule type" value="Genomic_DNA"/>
</dbReference>
<evidence type="ECO:0000313" key="2">
    <source>
        <dbReference type="EMBL" id="RMB98217.1"/>
    </source>
</evidence>
<dbReference type="Gene3D" id="3.10.580.20">
    <property type="match status" value="1"/>
</dbReference>
<accession>A0A3M0JAK9</accession>
<reference evidence="2 3" key="1">
    <citation type="submission" date="2018-07" db="EMBL/GenBank/DDBJ databases">
        <title>A high quality draft genome assembly of the barn swallow (H. rustica rustica).</title>
        <authorList>
            <person name="Formenti G."/>
            <person name="Chiara M."/>
            <person name="Poveda L."/>
            <person name="Francoijs K.-J."/>
            <person name="Bonisoli-Alquati A."/>
            <person name="Canova L."/>
            <person name="Gianfranceschi L."/>
            <person name="Horner D.S."/>
            <person name="Saino N."/>
        </authorList>
    </citation>
    <scope>NUCLEOTIDE SEQUENCE [LARGE SCALE GENOMIC DNA]</scope>
    <source>
        <strain evidence="2">Chelidonia</strain>
        <tissue evidence="2">Blood</tissue>
    </source>
</reference>